<evidence type="ECO:0000313" key="3">
    <source>
        <dbReference type="EMBL" id="SBV98455.1"/>
    </source>
</evidence>
<dbReference type="InterPro" id="IPR052734">
    <property type="entry name" value="Nod_factor_acetyltransferase"/>
</dbReference>
<dbReference type="Pfam" id="PF01757">
    <property type="entry name" value="Acyl_transf_3"/>
    <property type="match status" value="1"/>
</dbReference>
<evidence type="ECO:0000259" key="2">
    <source>
        <dbReference type="Pfam" id="PF01757"/>
    </source>
</evidence>
<accession>A0A212JGT8</accession>
<dbReference type="AlphaFoldDB" id="A0A212JGT8"/>
<evidence type="ECO:0000256" key="1">
    <source>
        <dbReference type="SAM" id="Phobius"/>
    </source>
</evidence>
<feature type="transmembrane region" description="Helical" evidence="1">
    <location>
        <begin position="290"/>
        <end position="309"/>
    </location>
</feature>
<feature type="transmembrane region" description="Helical" evidence="1">
    <location>
        <begin position="95"/>
        <end position="115"/>
    </location>
</feature>
<feature type="transmembrane region" description="Helical" evidence="1">
    <location>
        <begin position="315"/>
        <end position="333"/>
    </location>
</feature>
<feature type="transmembrane region" description="Helical" evidence="1">
    <location>
        <begin position="179"/>
        <end position="199"/>
    </location>
</feature>
<dbReference type="PANTHER" id="PTHR37312">
    <property type="entry name" value="MEMBRANE-BOUND ACYLTRANSFERASE YKRP-RELATED"/>
    <property type="match status" value="1"/>
</dbReference>
<keyword evidence="1" id="KW-1133">Transmembrane helix</keyword>
<keyword evidence="1" id="KW-0472">Membrane</keyword>
<feature type="transmembrane region" description="Helical" evidence="1">
    <location>
        <begin position="155"/>
        <end position="173"/>
    </location>
</feature>
<name>A0A212JGT8_9BACT</name>
<organism evidence="3">
    <name type="scientific">uncultured Dysgonomonas sp</name>
    <dbReference type="NCBI Taxonomy" id="206096"/>
    <lineage>
        <taxon>Bacteria</taxon>
        <taxon>Pseudomonadati</taxon>
        <taxon>Bacteroidota</taxon>
        <taxon>Bacteroidia</taxon>
        <taxon>Bacteroidales</taxon>
        <taxon>Dysgonomonadaceae</taxon>
        <taxon>Dysgonomonas</taxon>
        <taxon>environmental samples</taxon>
    </lineage>
</organism>
<feature type="transmembrane region" description="Helical" evidence="1">
    <location>
        <begin position="211"/>
        <end position="236"/>
    </location>
</feature>
<feature type="domain" description="Acyltransferase 3" evidence="2">
    <location>
        <begin position="29"/>
        <end position="332"/>
    </location>
</feature>
<feature type="transmembrane region" description="Helical" evidence="1">
    <location>
        <begin position="131"/>
        <end position="148"/>
    </location>
</feature>
<feature type="transmembrane region" description="Helical" evidence="1">
    <location>
        <begin position="256"/>
        <end position="278"/>
    </location>
</feature>
<gene>
    <name evidence="3" type="ORF">KL86DYS1_12177</name>
</gene>
<feature type="transmembrane region" description="Helical" evidence="1">
    <location>
        <begin position="63"/>
        <end position="83"/>
    </location>
</feature>
<dbReference type="InterPro" id="IPR002656">
    <property type="entry name" value="Acyl_transf_3_dom"/>
</dbReference>
<protein>
    <recommendedName>
        <fullName evidence="2">Acyltransferase 3 domain-containing protein</fullName>
    </recommendedName>
</protein>
<reference evidence="3" key="1">
    <citation type="submission" date="2016-04" db="EMBL/GenBank/DDBJ databases">
        <authorList>
            <person name="Evans L.H."/>
            <person name="Alamgir A."/>
            <person name="Owens N."/>
            <person name="Weber N.D."/>
            <person name="Virtaneva K."/>
            <person name="Barbian K."/>
            <person name="Babar A."/>
            <person name="Rosenke K."/>
        </authorList>
    </citation>
    <scope>NUCLEOTIDE SEQUENCE</scope>
    <source>
        <strain evidence="3">86-1</strain>
    </source>
</reference>
<sequence length="357" mass="41759">MYKIRFSEMKIKQDCRDITSGHPLVDRDPFFDSLKFFLIMCVVLGHVMEHNVTLNSLDTESALYIFIYTFHMPLFIFVSGYFSKNIIWAKFKKNVLSLLLTYYVFQAILSVPLMLDGSFLIRDFLFHPRNVMWYIPALLFWRFAFCFISKLKIHFFVIIILSIVAALTIGFKTTTDSLMYLPSRIIVFSPYFILGYYCSHSTIEKIRNWNKIYSVISLAIVFVSIYLFTNVQFAISLHGIVSFDILFPNDKLSGCLYRLLTFSVSIFVSLCIINIMTIKLAKWGNKTMDIYLLHAPMVYILYINILATYNLKVNLLLEFIVFFLIITICLFLSNQKIIQYLLNPIDILKKGRLILKL</sequence>
<proteinExistence type="predicted"/>
<feature type="transmembrane region" description="Helical" evidence="1">
    <location>
        <begin position="30"/>
        <end position="48"/>
    </location>
</feature>
<dbReference type="PANTHER" id="PTHR37312:SF1">
    <property type="entry name" value="MEMBRANE-BOUND ACYLTRANSFERASE YKRP-RELATED"/>
    <property type="match status" value="1"/>
</dbReference>
<keyword evidence="1" id="KW-0812">Transmembrane</keyword>
<dbReference type="EMBL" id="FLUM01000001">
    <property type="protein sequence ID" value="SBV98455.1"/>
    <property type="molecule type" value="Genomic_DNA"/>
</dbReference>
<dbReference type="GO" id="GO:0016747">
    <property type="term" value="F:acyltransferase activity, transferring groups other than amino-acyl groups"/>
    <property type="evidence" value="ECO:0007669"/>
    <property type="project" value="InterPro"/>
</dbReference>